<keyword evidence="2" id="KW-1185">Reference proteome</keyword>
<dbReference type="InterPro" id="IPR010753">
    <property type="entry name" value="DUF1330"/>
</dbReference>
<dbReference type="Proteomes" id="UP000283786">
    <property type="component" value="Chromosome"/>
</dbReference>
<dbReference type="InterPro" id="IPR011008">
    <property type="entry name" value="Dimeric_a/b-barrel"/>
</dbReference>
<dbReference type="AlphaFoldDB" id="A0A418SK77"/>
<evidence type="ECO:0000313" key="1">
    <source>
        <dbReference type="EMBL" id="QPM92171.1"/>
    </source>
</evidence>
<proteinExistence type="predicted"/>
<organism evidence="1 2">
    <name type="scientific">Pseudooceanicola algae</name>
    <dbReference type="NCBI Taxonomy" id="1537215"/>
    <lineage>
        <taxon>Bacteria</taxon>
        <taxon>Pseudomonadati</taxon>
        <taxon>Pseudomonadota</taxon>
        <taxon>Alphaproteobacteria</taxon>
        <taxon>Rhodobacterales</taxon>
        <taxon>Paracoccaceae</taxon>
        <taxon>Pseudooceanicola</taxon>
    </lineage>
</organism>
<dbReference type="RefSeq" id="WP_119838112.1">
    <property type="nucleotide sequence ID" value="NZ_CP060436.1"/>
</dbReference>
<dbReference type="PANTHER" id="PTHR41521">
    <property type="match status" value="1"/>
</dbReference>
<name>A0A418SK77_9RHOB</name>
<dbReference type="KEGG" id="palw:PSAL_034350"/>
<accession>A0A418SK77</accession>
<sequence>MTCYAIGHLRTVEMGPEIVAYLKGIDATLAPFDGRFIIHGGGKHHFEGTFAGDLIIIEFPDLRQAQGWYASPAYRAILPLRTENAEGEVFLIEGVGTDHKATDILSSAP</sequence>
<protein>
    <submittedName>
        <fullName evidence="1">Uncharacterized protein</fullName>
    </submittedName>
</protein>
<dbReference type="SUPFAM" id="SSF54909">
    <property type="entry name" value="Dimeric alpha+beta barrel"/>
    <property type="match status" value="1"/>
</dbReference>
<dbReference type="Gene3D" id="3.30.70.100">
    <property type="match status" value="1"/>
</dbReference>
<dbReference type="EMBL" id="CP060436">
    <property type="protein sequence ID" value="QPM92171.1"/>
    <property type="molecule type" value="Genomic_DNA"/>
</dbReference>
<dbReference type="OrthoDB" id="9806380at2"/>
<gene>
    <name evidence="1" type="ORF">PSAL_034350</name>
</gene>
<reference evidence="1 2" key="1">
    <citation type="submission" date="2020-08" db="EMBL/GenBank/DDBJ databases">
        <title>Genome sequence of Rhodobacteraceae bacterium Lw-13e.</title>
        <authorList>
            <person name="Poehlein A."/>
            <person name="Wolter L."/>
            <person name="Daniel R."/>
            <person name="Brinkhoff T."/>
        </authorList>
    </citation>
    <scope>NUCLEOTIDE SEQUENCE [LARGE SCALE GENOMIC DNA]</scope>
    <source>
        <strain evidence="1 2">Lw-13e</strain>
    </source>
</reference>
<dbReference type="Pfam" id="PF07045">
    <property type="entry name" value="DUF1330"/>
    <property type="match status" value="1"/>
</dbReference>
<evidence type="ECO:0000313" key="2">
    <source>
        <dbReference type="Proteomes" id="UP000283786"/>
    </source>
</evidence>
<dbReference type="PANTHER" id="PTHR41521:SF4">
    <property type="entry name" value="BLR0684 PROTEIN"/>
    <property type="match status" value="1"/>
</dbReference>